<dbReference type="PANTHER" id="PTHR35400">
    <property type="entry name" value="SLR1083 PROTEIN"/>
    <property type="match status" value="1"/>
</dbReference>
<feature type="domain" description="Putative restriction endonuclease" evidence="1">
    <location>
        <begin position="34"/>
        <end position="193"/>
    </location>
</feature>
<dbReference type="EMBL" id="JACJPY010000089">
    <property type="protein sequence ID" value="MBD2152210.1"/>
    <property type="molecule type" value="Genomic_DNA"/>
</dbReference>
<keyword evidence="2" id="KW-0255">Endonuclease</keyword>
<proteinExistence type="predicted"/>
<dbReference type="CDD" id="cd06260">
    <property type="entry name" value="DUF820-like"/>
    <property type="match status" value="1"/>
</dbReference>
<dbReference type="Pfam" id="PF05685">
    <property type="entry name" value="Uma2"/>
    <property type="match status" value="1"/>
</dbReference>
<dbReference type="PANTHER" id="PTHR35400:SF1">
    <property type="entry name" value="SLR1083 PROTEIN"/>
    <property type="match status" value="1"/>
</dbReference>
<evidence type="ECO:0000313" key="2">
    <source>
        <dbReference type="EMBL" id="MBD2152210.1"/>
    </source>
</evidence>
<evidence type="ECO:0000259" key="1">
    <source>
        <dbReference type="Pfam" id="PF05685"/>
    </source>
</evidence>
<sequence length="206" mass="23233">MTMQLLSEPNITDSSVNPQIDLQGNAHKLLFTPEQYQLMDEAGVFAQGDRLELINGEIIQMFPIGMKHAACVARLSAIFTNRLYGKAIVWTQNSIILPNKSQPQPDLAILKYRDDYYENGLPTPEDILLIIEVADSSIDYDRDVKAPLYAAAGIPEMWLFDVNQKLITGYSQPSPSGYKRIQHYEAGDVLAMVAFADVTFRWDELF</sequence>
<dbReference type="InterPro" id="IPR011335">
    <property type="entry name" value="Restrct_endonuc-II-like"/>
</dbReference>
<keyword evidence="2" id="KW-0378">Hydrolase</keyword>
<reference evidence="2" key="1">
    <citation type="journal article" date="2015" name="ISME J.">
        <title>Draft Genome Sequence of Streptomyces incarnatus NRRL8089, which Produces the Nucleoside Antibiotic Sinefungin.</title>
        <authorList>
            <person name="Oshima K."/>
            <person name="Hattori M."/>
            <person name="Shimizu H."/>
            <person name="Fukuda K."/>
            <person name="Nemoto M."/>
            <person name="Inagaki K."/>
            <person name="Tamura T."/>
        </authorList>
    </citation>
    <scope>NUCLEOTIDE SEQUENCE</scope>
    <source>
        <strain evidence="2">FACHB-1277</strain>
    </source>
</reference>
<dbReference type="SUPFAM" id="SSF52980">
    <property type="entry name" value="Restriction endonuclease-like"/>
    <property type="match status" value="1"/>
</dbReference>
<reference evidence="2" key="2">
    <citation type="submission" date="2020-08" db="EMBL/GenBank/DDBJ databases">
        <authorList>
            <person name="Chen M."/>
            <person name="Teng W."/>
            <person name="Zhao L."/>
            <person name="Hu C."/>
            <person name="Zhou Y."/>
            <person name="Han B."/>
            <person name="Song L."/>
            <person name="Shu W."/>
        </authorList>
    </citation>
    <scope>NUCLEOTIDE SEQUENCE</scope>
    <source>
        <strain evidence="2">FACHB-1277</strain>
    </source>
</reference>
<dbReference type="InterPro" id="IPR008538">
    <property type="entry name" value="Uma2"/>
</dbReference>
<dbReference type="GO" id="GO:0004519">
    <property type="term" value="F:endonuclease activity"/>
    <property type="evidence" value="ECO:0007669"/>
    <property type="project" value="UniProtKB-KW"/>
</dbReference>
<organism evidence="2 3">
    <name type="scientific">Pseudanabaena cinerea FACHB-1277</name>
    <dbReference type="NCBI Taxonomy" id="2949581"/>
    <lineage>
        <taxon>Bacteria</taxon>
        <taxon>Bacillati</taxon>
        <taxon>Cyanobacteriota</taxon>
        <taxon>Cyanophyceae</taxon>
        <taxon>Pseudanabaenales</taxon>
        <taxon>Pseudanabaenaceae</taxon>
        <taxon>Pseudanabaena</taxon>
        <taxon>Pseudanabaena cinerea</taxon>
    </lineage>
</organism>
<accession>A0A926Z7W2</accession>
<dbReference type="Gene3D" id="3.90.1570.10">
    <property type="entry name" value="tt1808, chain A"/>
    <property type="match status" value="1"/>
</dbReference>
<keyword evidence="3" id="KW-1185">Reference proteome</keyword>
<comment type="caution">
    <text evidence="2">The sequence shown here is derived from an EMBL/GenBank/DDBJ whole genome shotgun (WGS) entry which is preliminary data.</text>
</comment>
<keyword evidence="2" id="KW-0540">Nuclease</keyword>
<dbReference type="Proteomes" id="UP000631421">
    <property type="component" value="Unassembled WGS sequence"/>
</dbReference>
<name>A0A926Z7W2_9CYAN</name>
<protein>
    <submittedName>
        <fullName evidence="2">Uma2 family endonuclease</fullName>
    </submittedName>
</protein>
<dbReference type="RefSeq" id="WP_190352618.1">
    <property type="nucleotide sequence ID" value="NZ_JACJPY010000089.1"/>
</dbReference>
<dbReference type="AlphaFoldDB" id="A0A926Z7W2"/>
<gene>
    <name evidence="2" type="ORF">H6F44_19105</name>
</gene>
<dbReference type="InterPro" id="IPR012296">
    <property type="entry name" value="Nuclease_put_TT1808"/>
</dbReference>
<evidence type="ECO:0000313" key="3">
    <source>
        <dbReference type="Proteomes" id="UP000631421"/>
    </source>
</evidence>